<dbReference type="InterPro" id="IPR032531">
    <property type="entry name" value="DUF4956"/>
</dbReference>
<evidence type="ECO:0008006" key="4">
    <source>
        <dbReference type="Google" id="ProtNLM"/>
    </source>
</evidence>
<evidence type="ECO:0000256" key="1">
    <source>
        <dbReference type="SAM" id="Phobius"/>
    </source>
</evidence>
<dbReference type="AlphaFoldDB" id="A0A1G1VUS6"/>
<name>A0A1G1VUS6_9BACT</name>
<protein>
    <recommendedName>
        <fullName evidence="4">DUF4956 domain-containing protein</fullName>
    </recommendedName>
</protein>
<keyword evidence="1" id="KW-0812">Transmembrane</keyword>
<keyword evidence="1" id="KW-1133">Transmembrane helix</keyword>
<feature type="transmembrane region" description="Helical" evidence="1">
    <location>
        <begin position="12"/>
        <end position="35"/>
    </location>
</feature>
<reference evidence="2 3" key="1">
    <citation type="journal article" date="2016" name="Nat. Commun.">
        <title>Thousands of microbial genomes shed light on interconnected biogeochemical processes in an aquifer system.</title>
        <authorList>
            <person name="Anantharaman K."/>
            <person name="Brown C.T."/>
            <person name="Hug L.A."/>
            <person name="Sharon I."/>
            <person name="Castelle C.J."/>
            <person name="Probst A.J."/>
            <person name="Thomas B.C."/>
            <person name="Singh A."/>
            <person name="Wilkins M.J."/>
            <person name="Karaoz U."/>
            <person name="Brodie E.L."/>
            <person name="Williams K.H."/>
            <person name="Hubbard S.S."/>
            <person name="Banfield J.F."/>
        </authorList>
    </citation>
    <scope>NUCLEOTIDE SEQUENCE [LARGE SCALE GENOMIC DNA]</scope>
</reference>
<dbReference type="Pfam" id="PF16316">
    <property type="entry name" value="DUF4956"/>
    <property type="match status" value="1"/>
</dbReference>
<evidence type="ECO:0000313" key="2">
    <source>
        <dbReference type="EMBL" id="OGY19149.1"/>
    </source>
</evidence>
<evidence type="ECO:0000313" key="3">
    <source>
        <dbReference type="Proteomes" id="UP000177324"/>
    </source>
</evidence>
<comment type="caution">
    <text evidence="2">The sequence shown here is derived from an EMBL/GenBank/DDBJ whole genome shotgun (WGS) entry which is preliminary data.</text>
</comment>
<dbReference type="STRING" id="1797589.A2784_00115"/>
<feature type="transmembrane region" description="Helical" evidence="1">
    <location>
        <begin position="113"/>
        <end position="131"/>
    </location>
</feature>
<gene>
    <name evidence="2" type="ORF">A2784_00115</name>
</gene>
<feature type="transmembrane region" description="Helical" evidence="1">
    <location>
        <begin position="47"/>
        <end position="66"/>
    </location>
</feature>
<sequence length="225" mass="24882">MDNLLNPNLVHYSFNQTVINLVAAVVLGTVIAFVYKRTHRGVSYSQSFVSSLVLVAIITSTAIMVIGNSLTRAFGLIGAFSVIRFRTAIKDARDVAFLFFSLVEGLATGTGNYQIALIALVVFILTVIILTQGKFGKYTGFDYLLSFHSSGKTKDKKAPYLELFKQYLADHILLSLRSTAKDSEILTAYNIRFKDDSQAKPFLSQLKKTGVTNIELLSSQNDVDY</sequence>
<accession>A0A1G1VUS6</accession>
<keyword evidence="1" id="KW-0472">Membrane</keyword>
<dbReference type="Proteomes" id="UP000177324">
    <property type="component" value="Unassembled WGS sequence"/>
</dbReference>
<organism evidence="2 3">
    <name type="scientific">Candidatus Chisholmbacteria bacterium RIFCSPHIGHO2_01_FULL_48_12</name>
    <dbReference type="NCBI Taxonomy" id="1797589"/>
    <lineage>
        <taxon>Bacteria</taxon>
        <taxon>Candidatus Chisholmiibacteriota</taxon>
    </lineage>
</organism>
<dbReference type="EMBL" id="MHCH01000004">
    <property type="protein sequence ID" value="OGY19149.1"/>
    <property type="molecule type" value="Genomic_DNA"/>
</dbReference>
<proteinExistence type="predicted"/>